<evidence type="ECO:0000313" key="6">
    <source>
        <dbReference type="EMBL" id="KKY15770.1"/>
    </source>
</evidence>
<keyword evidence="2 5" id="KW-0812">Transmembrane</keyword>
<dbReference type="Pfam" id="PF07690">
    <property type="entry name" value="MFS_1"/>
    <property type="match status" value="1"/>
</dbReference>
<evidence type="ECO:0000256" key="2">
    <source>
        <dbReference type="ARBA" id="ARBA00022692"/>
    </source>
</evidence>
<evidence type="ECO:0000256" key="5">
    <source>
        <dbReference type="SAM" id="Phobius"/>
    </source>
</evidence>
<organism evidence="6 7">
    <name type="scientific">Phaeomoniella chlamydospora</name>
    <name type="common">Phaeoacremonium chlamydosporum</name>
    <dbReference type="NCBI Taxonomy" id="158046"/>
    <lineage>
        <taxon>Eukaryota</taxon>
        <taxon>Fungi</taxon>
        <taxon>Dikarya</taxon>
        <taxon>Ascomycota</taxon>
        <taxon>Pezizomycotina</taxon>
        <taxon>Eurotiomycetes</taxon>
        <taxon>Chaetothyriomycetidae</taxon>
        <taxon>Phaeomoniellales</taxon>
        <taxon>Phaeomoniellaceae</taxon>
        <taxon>Phaeomoniella</taxon>
    </lineage>
</organism>
<dbReference type="GO" id="GO:0005886">
    <property type="term" value="C:plasma membrane"/>
    <property type="evidence" value="ECO:0007669"/>
    <property type="project" value="TreeGrafter"/>
</dbReference>
<evidence type="ECO:0000256" key="1">
    <source>
        <dbReference type="ARBA" id="ARBA00004141"/>
    </source>
</evidence>
<comment type="caution">
    <text evidence="6">The sequence shown here is derived from an EMBL/GenBank/DDBJ whole genome shotgun (WGS) entry which is preliminary data.</text>
</comment>
<comment type="subcellular location">
    <subcellularLocation>
        <location evidence="1">Membrane</location>
        <topology evidence="1">Multi-pass membrane protein</topology>
    </subcellularLocation>
</comment>
<feature type="transmembrane region" description="Helical" evidence="5">
    <location>
        <begin position="244"/>
        <end position="268"/>
    </location>
</feature>
<feature type="transmembrane region" description="Helical" evidence="5">
    <location>
        <begin position="65"/>
        <end position="85"/>
    </location>
</feature>
<feature type="transmembrane region" description="Helical" evidence="5">
    <location>
        <begin position="157"/>
        <end position="177"/>
    </location>
</feature>
<feature type="transmembrane region" description="Helical" evidence="5">
    <location>
        <begin position="419"/>
        <end position="438"/>
    </location>
</feature>
<dbReference type="InterPro" id="IPR011701">
    <property type="entry name" value="MFS"/>
</dbReference>
<dbReference type="EMBL" id="LCWF01000174">
    <property type="protein sequence ID" value="KKY15770.1"/>
    <property type="molecule type" value="Genomic_DNA"/>
</dbReference>
<feature type="transmembrane region" description="Helical" evidence="5">
    <location>
        <begin position="280"/>
        <end position="300"/>
    </location>
</feature>
<sequence length="493" mass="53784">MPLGIRDVEVETHLPGTAVLIDEAGRGDVSYLKHIVVKGENLVLVPQPSDDPNDPLNWPQWKKETVFAVIFINTVILAAVPPPLLSSSLTVLAGVFHRPLTQITQLSAYQVLITAVTGYFVHERATRTGLVVLTLTCMSAVVSIASGPITNNLGWKYMFYINLPFVIVGAIGVFFWLPETQFRSTLPEQPTVQELSAAHVKGIASEHVETSEVTESQPIYAKKSYVQSLALTSGVYPGSFIKALVAPFIMAINPTVIWAFLVSGLPVVSVHHHNLLTRHVLIKAKGFYGSLAYILAQIWGVPPYNKNAAEIGYFYVGALIGGLLGGLGGAILGDASSHVLVKRNNGVFEAEFRIVIQAVGAVLAAVGYFVFMWALDTNHPQAYYIGSACHGLICAGITITTTSSSLYIIDAHRGHATEIFILLMCLKNFIFYSFAYFINDWVTESGSAVIFEVWGIITLGLLVANFPMYIFGKVNRKFVSKLRVLQDFAGIYS</sequence>
<dbReference type="Gene3D" id="1.20.1250.20">
    <property type="entry name" value="MFS general substrate transporter like domains"/>
    <property type="match status" value="1"/>
</dbReference>
<protein>
    <submittedName>
        <fullName evidence="6">Putative mfs transporter</fullName>
    </submittedName>
</protein>
<feature type="transmembrane region" description="Helical" evidence="5">
    <location>
        <begin position="312"/>
        <end position="333"/>
    </location>
</feature>
<evidence type="ECO:0000256" key="4">
    <source>
        <dbReference type="ARBA" id="ARBA00023136"/>
    </source>
</evidence>
<evidence type="ECO:0000313" key="7">
    <source>
        <dbReference type="Proteomes" id="UP000053317"/>
    </source>
</evidence>
<dbReference type="PANTHER" id="PTHR23502:SF29">
    <property type="entry name" value="TRANSPORTER, PUTATIVE (AFU_ORTHOLOGUE AFUA_6G06680)-RELATED"/>
    <property type="match status" value="1"/>
</dbReference>
<dbReference type="OrthoDB" id="2585655at2759"/>
<keyword evidence="4 5" id="KW-0472">Membrane</keyword>
<dbReference type="SUPFAM" id="SSF103473">
    <property type="entry name" value="MFS general substrate transporter"/>
    <property type="match status" value="1"/>
</dbReference>
<keyword evidence="7" id="KW-1185">Reference proteome</keyword>
<feature type="transmembrane region" description="Helical" evidence="5">
    <location>
        <begin position="450"/>
        <end position="471"/>
    </location>
</feature>
<name>A0A0G2GFH4_PHACM</name>
<dbReference type="GO" id="GO:0022857">
    <property type="term" value="F:transmembrane transporter activity"/>
    <property type="evidence" value="ECO:0007669"/>
    <property type="project" value="InterPro"/>
</dbReference>
<proteinExistence type="predicted"/>
<reference evidence="6 7" key="1">
    <citation type="submission" date="2015-05" db="EMBL/GenBank/DDBJ databases">
        <title>Distinctive expansion of gene families associated with plant cell wall degradation and secondary metabolism in the genomes of grapevine trunk pathogens.</title>
        <authorList>
            <person name="Lawrence D.P."/>
            <person name="Travadon R."/>
            <person name="Rolshausen P.E."/>
            <person name="Baumgartner K."/>
        </authorList>
    </citation>
    <scope>NUCLEOTIDE SEQUENCE [LARGE SCALE GENOMIC DNA]</scope>
    <source>
        <strain evidence="6">UCRPC4</strain>
    </source>
</reference>
<feature type="transmembrane region" description="Helical" evidence="5">
    <location>
        <begin position="128"/>
        <end position="145"/>
    </location>
</feature>
<evidence type="ECO:0000256" key="3">
    <source>
        <dbReference type="ARBA" id="ARBA00022989"/>
    </source>
</evidence>
<dbReference type="PANTHER" id="PTHR23502">
    <property type="entry name" value="MAJOR FACILITATOR SUPERFAMILY"/>
    <property type="match status" value="1"/>
</dbReference>
<feature type="transmembrane region" description="Helical" evidence="5">
    <location>
        <begin position="381"/>
        <end position="407"/>
    </location>
</feature>
<dbReference type="InterPro" id="IPR036259">
    <property type="entry name" value="MFS_trans_sf"/>
</dbReference>
<dbReference type="Proteomes" id="UP000053317">
    <property type="component" value="Unassembled WGS sequence"/>
</dbReference>
<gene>
    <name evidence="6" type="ORF">UCRPC4_g06138</name>
</gene>
<reference evidence="6 7" key="2">
    <citation type="submission" date="2015-05" db="EMBL/GenBank/DDBJ databases">
        <authorList>
            <person name="Morales-Cruz A."/>
            <person name="Amrine K.C."/>
            <person name="Cantu D."/>
        </authorList>
    </citation>
    <scope>NUCLEOTIDE SEQUENCE [LARGE SCALE GENOMIC DNA]</scope>
    <source>
        <strain evidence="6">UCRPC4</strain>
    </source>
</reference>
<feature type="transmembrane region" description="Helical" evidence="5">
    <location>
        <begin position="106"/>
        <end position="122"/>
    </location>
</feature>
<feature type="transmembrane region" description="Helical" evidence="5">
    <location>
        <begin position="354"/>
        <end position="375"/>
    </location>
</feature>
<accession>A0A0G2GFH4</accession>
<dbReference type="AlphaFoldDB" id="A0A0G2GFH4"/>
<keyword evidence="3 5" id="KW-1133">Transmembrane helix</keyword>